<dbReference type="EMBL" id="MHLA01000013">
    <property type="protein sequence ID" value="OGY99876.1"/>
    <property type="molecule type" value="Genomic_DNA"/>
</dbReference>
<dbReference type="SUPFAM" id="SSF51735">
    <property type="entry name" value="NAD(P)-binding Rossmann-fold domains"/>
    <property type="match status" value="1"/>
</dbReference>
<dbReference type="STRING" id="1798650.A2945_02690"/>
<comment type="similarity">
    <text evidence="1">Belongs to the NAD(P)-dependent epimerase/dehydratase family.</text>
</comment>
<organism evidence="3 4">
    <name type="scientific">Candidatus Liptonbacteria bacterium RIFCSPLOWO2_01_FULL_52_25</name>
    <dbReference type="NCBI Taxonomy" id="1798650"/>
    <lineage>
        <taxon>Bacteria</taxon>
        <taxon>Candidatus Liptoniibacteriota</taxon>
    </lineage>
</organism>
<feature type="domain" description="NAD-dependent epimerase/dehydratase" evidence="2">
    <location>
        <begin position="3"/>
        <end position="243"/>
    </location>
</feature>
<accession>A0A1G2CF65</accession>
<gene>
    <name evidence="3" type="ORF">A2945_02690</name>
</gene>
<sequence>MRVFLTGGTGFIGRPTIEELKKRGHRLLVLSRLRQPALRRRLRQGEGFGGQVRTAHRERGVDFVKGDLANIAQWKARLAKFKPEAVIHLAWEGIPDFSYERSVKNLEEGIALFSALAESGCKKIVAAGTGFECGSRTGKIPDVIPVAPYNSFTAAKHSLHLMGEALAREKGMDFIWLRPYNPYGHGQRVGSLIPFIMRTVESGAPLRLKNPLAQGDFVYITDVVRMFADAVTRGKGRVTYNLGSGYLTPVRDIAKMICEEMGTGKEYCTDFARTAKGKLLPAAYADIKNARGDLGWRPTVDIKTGIRKTVAEFKKAQT</sequence>
<dbReference type="Gene3D" id="3.40.50.720">
    <property type="entry name" value="NAD(P)-binding Rossmann-like Domain"/>
    <property type="match status" value="1"/>
</dbReference>
<evidence type="ECO:0000313" key="4">
    <source>
        <dbReference type="Proteomes" id="UP000178880"/>
    </source>
</evidence>
<dbReference type="AlphaFoldDB" id="A0A1G2CF65"/>
<dbReference type="Pfam" id="PF01370">
    <property type="entry name" value="Epimerase"/>
    <property type="match status" value="1"/>
</dbReference>
<evidence type="ECO:0000256" key="1">
    <source>
        <dbReference type="ARBA" id="ARBA00007637"/>
    </source>
</evidence>
<proteinExistence type="inferred from homology"/>
<dbReference type="PANTHER" id="PTHR43000">
    <property type="entry name" value="DTDP-D-GLUCOSE 4,6-DEHYDRATASE-RELATED"/>
    <property type="match status" value="1"/>
</dbReference>
<reference evidence="3 4" key="1">
    <citation type="journal article" date="2016" name="Nat. Commun.">
        <title>Thousands of microbial genomes shed light on interconnected biogeochemical processes in an aquifer system.</title>
        <authorList>
            <person name="Anantharaman K."/>
            <person name="Brown C.T."/>
            <person name="Hug L.A."/>
            <person name="Sharon I."/>
            <person name="Castelle C.J."/>
            <person name="Probst A.J."/>
            <person name="Thomas B.C."/>
            <person name="Singh A."/>
            <person name="Wilkins M.J."/>
            <person name="Karaoz U."/>
            <person name="Brodie E.L."/>
            <person name="Williams K.H."/>
            <person name="Hubbard S.S."/>
            <person name="Banfield J.F."/>
        </authorList>
    </citation>
    <scope>NUCLEOTIDE SEQUENCE [LARGE SCALE GENOMIC DNA]</scope>
</reference>
<dbReference type="InterPro" id="IPR036291">
    <property type="entry name" value="NAD(P)-bd_dom_sf"/>
</dbReference>
<name>A0A1G2CF65_9BACT</name>
<evidence type="ECO:0000259" key="2">
    <source>
        <dbReference type="Pfam" id="PF01370"/>
    </source>
</evidence>
<evidence type="ECO:0000313" key="3">
    <source>
        <dbReference type="EMBL" id="OGY99876.1"/>
    </source>
</evidence>
<comment type="caution">
    <text evidence="3">The sequence shown here is derived from an EMBL/GenBank/DDBJ whole genome shotgun (WGS) entry which is preliminary data.</text>
</comment>
<dbReference type="Proteomes" id="UP000178880">
    <property type="component" value="Unassembled WGS sequence"/>
</dbReference>
<protein>
    <recommendedName>
        <fullName evidence="2">NAD-dependent epimerase/dehydratase domain-containing protein</fullName>
    </recommendedName>
</protein>
<dbReference type="InterPro" id="IPR001509">
    <property type="entry name" value="Epimerase_deHydtase"/>
</dbReference>